<name>A0A9R1WWV7_LACSA</name>
<dbReference type="AlphaFoldDB" id="A0A9R1WWV7"/>
<dbReference type="PANTHER" id="PTHR48475:SF2">
    <property type="entry name" value="RIBONUCLEASE H"/>
    <property type="match status" value="1"/>
</dbReference>
<dbReference type="PANTHER" id="PTHR48475">
    <property type="entry name" value="RIBONUCLEASE H"/>
    <property type="match status" value="1"/>
</dbReference>
<proteinExistence type="predicted"/>
<dbReference type="EMBL" id="NBSK02000009">
    <property type="protein sequence ID" value="KAJ0188327.1"/>
    <property type="molecule type" value="Genomic_DNA"/>
</dbReference>
<evidence type="ECO:0000313" key="2">
    <source>
        <dbReference type="EMBL" id="KAJ0188327.1"/>
    </source>
</evidence>
<gene>
    <name evidence="2" type="ORF">LSAT_V11C900492150</name>
</gene>
<dbReference type="SUPFAM" id="SSF53098">
    <property type="entry name" value="Ribonuclease H-like"/>
    <property type="match status" value="1"/>
</dbReference>
<evidence type="ECO:0000313" key="3">
    <source>
        <dbReference type="Proteomes" id="UP000235145"/>
    </source>
</evidence>
<dbReference type="Gene3D" id="3.30.420.10">
    <property type="entry name" value="Ribonuclease H-like superfamily/Ribonuclease H"/>
    <property type="match status" value="1"/>
</dbReference>
<dbReference type="Pfam" id="PF13456">
    <property type="entry name" value="RVT_3"/>
    <property type="match status" value="1"/>
</dbReference>
<dbReference type="InterPro" id="IPR043502">
    <property type="entry name" value="DNA/RNA_pol_sf"/>
</dbReference>
<dbReference type="Gene3D" id="3.30.70.270">
    <property type="match status" value="2"/>
</dbReference>
<dbReference type="GO" id="GO:0003676">
    <property type="term" value="F:nucleic acid binding"/>
    <property type="evidence" value="ECO:0007669"/>
    <property type="project" value="InterPro"/>
</dbReference>
<dbReference type="InterPro" id="IPR012337">
    <property type="entry name" value="RNaseH-like_sf"/>
</dbReference>
<dbReference type="GO" id="GO:0004523">
    <property type="term" value="F:RNA-DNA hybrid ribonuclease activity"/>
    <property type="evidence" value="ECO:0007669"/>
    <property type="project" value="InterPro"/>
</dbReference>
<accession>A0A9R1WWV7</accession>
<dbReference type="CDD" id="cd09279">
    <property type="entry name" value="RNase_HI_like"/>
    <property type="match status" value="1"/>
</dbReference>
<dbReference type="Proteomes" id="UP000235145">
    <property type="component" value="Unassembled WGS sequence"/>
</dbReference>
<dbReference type="PROSITE" id="PS50879">
    <property type="entry name" value="RNASE_H_1"/>
    <property type="match status" value="1"/>
</dbReference>
<dbReference type="InterPro" id="IPR036397">
    <property type="entry name" value="RNaseH_sf"/>
</dbReference>
<reference evidence="2 3" key="1">
    <citation type="journal article" date="2017" name="Nat. Commun.">
        <title>Genome assembly with in vitro proximity ligation data and whole-genome triplication in lettuce.</title>
        <authorList>
            <person name="Reyes-Chin-Wo S."/>
            <person name="Wang Z."/>
            <person name="Yang X."/>
            <person name="Kozik A."/>
            <person name="Arikit S."/>
            <person name="Song C."/>
            <person name="Xia L."/>
            <person name="Froenicke L."/>
            <person name="Lavelle D.O."/>
            <person name="Truco M.J."/>
            <person name="Xia R."/>
            <person name="Zhu S."/>
            <person name="Xu C."/>
            <person name="Xu H."/>
            <person name="Xu X."/>
            <person name="Cox K."/>
            <person name="Korf I."/>
            <person name="Meyers B.C."/>
            <person name="Michelmore R.W."/>
        </authorList>
    </citation>
    <scope>NUCLEOTIDE SEQUENCE [LARGE SCALE GENOMIC DNA]</scope>
    <source>
        <strain evidence="3">cv. Salinas</strain>
        <tissue evidence="2">Seedlings</tissue>
    </source>
</reference>
<evidence type="ECO:0000259" key="1">
    <source>
        <dbReference type="PROSITE" id="PS50879"/>
    </source>
</evidence>
<keyword evidence="3" id="KW-1185">Reference proteome</keyword>
<feature type="domain" description="RNase H type-1" evidence="1">
    <location>
        <begin position="213"/>
        <end position="337"/>
    </location>
</feature>
<organism evidence="2 3">
    <name type="scientific">Lactuca sativa</name>
    <name type="common">Garden lettuce</name>
    <dbReference type="NCBI Taxonomy" id="4236"/>
    <lineage>
        <taxon>Eukaryota</taxon>
        <taxon>Viridiplantae</taxon>
        <taxon>Streptophyta</taxon>
        <taxon>Embryophyta</taxon>
        <taxon>Tracheophyta</taxon>
        <taxon>Spermatophyta</taxon>
        <taxon>Magnoliopsida</taxon>
        <taxon>eudicotyledons</taxon>
        <taxon>Gunneridae</taxon>
        <taxon>Pentapetalae</taxon>
        <taxon>asterids</taxon>
        <taxon>campanulids</taxon>
        <taxon>Asterales</taxon>
        <taxon>Asteraceae</taxon>
        <taxon>Cichorioideae</taxon>
        <taxon>Cichorieae</taxon>
        <taxon>Lactucinae</taxon>
        <taxon>Lactuca</taxon>
    </lineage>
</organism>
<dbReference type="InterPro" id="IPR002156">
    <property type="entry name" value="RNaseH_domain"/>
</dbReference>
<dbReference type="InterPro" id="IPR043128">
    <property type="entry name" value="Rev_trsase/Diguanyl_cyclase"/>
</dbReference>
<dbReference type="SUPFAM" id="SSF56672">
    <property type="entry name" value="DNA/RNA polymerases"/>
    <property type="match status" value="1"/>
</dbReference>
<comment type="caution">
    <text evidence="2">The sequence shown here is derived from an EMBL/GenBank/DDBJ whole genome shotgun (WGS) entry which is preliminary data.</text>
</comment>
<protein>
    <recommendedName>
        <fullName evidence="1">RNase H type-1 domain-containing protein</fullName>
    </recommendedName>
</protein>
<sequence>MVIKSLEERRLLRDVEETLQTLEKAKMNLNPRKCTFGVEEGYFVGYYVMKEGIELEETPSLNTLRDAQGLNGKLKSINRFISKSAEKAMPLFHTLKGCIEKNHFRWTPEAKSALQKIKKALHTLPTLASPVSGETLPIYLSASKDVISSVLLPDQAGTLETGDIWTPREHDISYHPRMSIKGQALIGFLLEILGELQQEMTSTAQQRYPEEKTDQQWTLYMDGASSKEGSGVGLILTSPTGEEITYARQFDFYTSNNEAEYEALLSDLRLAVKMGVERFIALTDSRMAANQVTREFEVKDKRMERYRITSPLKSFTIKQVSRGSNRRADALSKLASTCFGHLSKEVLVEVLKETIINECQVDSLSMAQPNWMTPIIDYLQHGILPDDHGEA</sequence>